<dbReference type="VEuPathDB" id="FungiDB:UREG_03811"/>
<dbReference type="EMBL" id="CH476616">
    <property type="protein sequence ID" value="EEP78965.1"/>
    <property type="molecule type" value="Genomic_DNA"/>
</dbReference>
<evidence type="ECO:0000313" key="2">
    <source>
        <dbReference type="EMBL" id="EEP78965.1"/>
    </source>
</evidence>
<gene>
    <name evidence="2" type="ORF">UREG_03811</name>
</gene>
<dbReference type="InParanoid" id="C4JLV3"/>
<reference evidence="3" key="1">
    <citation type="journal article" date="2009" name="Genome Res.">
        <title>Comparative genomic analyses of the human fungal pathogens Coccidioides and their relatives.</title>
        <authorList>
            <person name="Sharpton T.J."/>
            <person name="Stajich J.E."/>
            <person name="Rounsley S.D."/>
            <person name="Gardner M.J."/>
            <person name="Wortman J.R."/>
            <person name="Jordar V.S."/>
            <person name="Maiti R."/>
            <person name="Kodira C.D."/>
            <person name="Neafsey D.E."/>
            <person name="Zeng Q."/>
            <person name="Hung C.-Y."/>
            <person name="McMahan C."/>
            <person name="Muszewska A."/>
            <person name="Grynberg M."/>
            <person name="Mandel M.A."/>
            <person name="Kellner E.M."/>
            <person name="Barker B.M."/>
            <person name="Galgiani J.N."/>
            <person name="Orbach M.J."/>
            <person name="Kirkland T.N."/>
            <person name="Cole G.T."/>
            <person name="Henn M.R."/>
            <person name="Birren B.W."/>
            <person name="Taylor J.W."/>
        </authorList>
    </citation>
    <scope>NUCLEOTIDE SEQUENCE [LARGE SCALE GENOMIC DNA]</scope>
    <source>
        <strain evidence="3">UAMH 1704</strain>
    </source>
</reference>
<sequence>MSKSTIEPSPGQILERVNHAVALLESHLGAHPRAAPSVGNPLSSRHPSNAPAANESPTFQDAGAPNRSDFADNGFGQLDIPEAAAVSTSCESILGWSSFDDIPAVQGIKSFLLQSDNYNLSRPSEPLHVPGGVLKDDAQATIAATSHRGINEEDTVPLCQRFLDSAYQRNPIIDAAALKVYARQITEHGFGWDERTCLVVSLLF</sequence>
<dbReference type="eggNOG" id="ENOG502QR47">
    <property type="taxonomic scope" value="Eukaryota"/>
</dbReference>
<dbReference type="OMA" id="SHRGINE"/>
<dbReference type="KEGG" id="ure:UREG_03811"/>
<dbReference type="Proteomes" id="UP000002058">
    <property type="component" value="Unassembled WGS sequence"/>
</dbReference>
<proteinExistence type="predicted"/>
<dbReference type="GeneID" id="8444187"/>
<dbReference type="AlphaFoldDB" id="C4JLV3"/>
<evidence type="ECO:0000313" key="3">
    <source>
        <dbReference type="Proteomes" id="UP000002058"/>
    </source>
</evidence>
<dbReference type="STRING" id="336963.C4JLV3"/>
<name>C4JLV3_UNCRE</name>
<keyword evidence="3" id="KW-1185">Reference proteome</keyword>
<protein>
    <submittedName>
        <fullName evidence="2">Uncharacterized protein</fullName>
    </submittedName>
</protein>
<evidence type="ECO:0000256" key="1">
    <source>
        <dbReference type="SAM" id="MobiDB-lite"/>
    </source>
</evidence>
<accession>C4JLV3</accession>
<dbReference type="RefSeq" id="XP_002544294.1">
    <property type="nucleotide sequence ID" value="XM_002544248.1"/>
</dbReference>
<dbReference type="HOGENOM" id="CLU_1344126_0_0_1"/>
<organism evidence="2 3">
    <name type="scientific">Uncinocarpus reesii (strain UAMH 1704)</name>
    <dbReference type="NCBI Taxonomy" id="336963"/>
    <lineage>
        <taxon>Eukaryota</taxon>
        <taxon>Fungi</taxon>
        <taxon>Dikarya</taxon>
        <taxon>Ascomycota</taxon>
        <taxon>Pezizomycotina</taxon>
        <taxon>Eurotiomycetes</taxon>
        <taxon>Eurotiomycetidae</taxon>
        <taxon>Onygenales</taxon>
        <taxon>Onygenaceae</taxon>
        <taxon>Uncinocarpus</taxon>
    </lineage>
</organism>
<dbReference type="OrthoDB" id="4356994at2759"/>
<feature type="region of interest" description="Disordered" evidence="1">
    <location>
        <begin position="32"/>
        <end position="73"/>
    </location>
</feature>